<comment type="caution">
    <text evidence="2">The sequence shown here is derived from an EMBL/GenBank/DDBJ whole genome shotgun (WGS) entry which is preliminary data.</text>
</comment>
<accession>A0A497F2W4</accession>
<keyword evidence="1" id="KW-1133">Transmembrane helix</keyword>
<evidence type="ECO:0000313" key="2">
    <source>
        <dbReference type="EMBL" id="RLE53681.1"/>
    </source>
</evidence>
<protein>
    <submittedName>
        <fullName evidence="2">Uncharacterized protein</fullName>
    </submittedName>
</protein>
<dbReference type="EMBL" id="QMRA01000056">
    <property type="protein sequence ID" value="RLE53681.1"/>
    <property type="molecule type" value="Genomic_DNA"/>
</dbReference>
<evidence type="ECO:0000313" key="3">
    <source>
        <dbReference type="Proteomes" id="UP000269499"/>
    </source>
</evidence>
<keyword evidence="1" id="KW-0812">Transmembrane</keyword>
<organism evidence="2 3">
    <name type="scientific">Thermoproteota archaeon</name>
    <dbReference type="NCBI Taxonomy" id="2056631"/>
    <lineage>
        <taxon>Archaea</taxon>
        <taxon>Thermoproteota</taxon>
    </lineage>
</organism>
<feature type="transmembrane region" description="Helical" evidence="1">
    <location>
        <begin position="52"/>
        <end position="71"/>
    </location>
</feature>
<keyword evidence="1" id="KW-0472">Membrane</keyword>
<feature type="transmembrane region" description="Helical" evidence="1">
    <location>
        <begin position="21"/>
        <end position="40"/>
    </location>
</feature>
<evidence type="ECO:0000256" key="1">
    <source>
        <dbReference type="SAM" id="Phobius"/>
    </source>
</evidence>
<sequence length="88" mass="10204">MKEIAKYITEFKKYLRENLGAPFIIVFMILLIIAASYLSLGMEATANELAVYAYYCLIIGVLLQIASYIKYNKERTLTKEKQLRKEKS</sequence>
<gene>
    <name evidence="2" type="ORF">DRJ26_03080</name>
</gene>
<reference evidence="2 3" key="1">
    <citation type="submission" date="2018-06" db="EMBL/GenBank/DDBJ databases">
        <title>Extensive metabolic versatility and redundancy in microbially diverse, dynamic hydrothermal sediments.</title>
        <authorList>
            <person name="Dombrowski N."/>
            <person name="Teske A."/>
            <person name="Baker B.J."/>
        </authorList>
    </citation>
    <scope>NUCLEOTIDE SEQUENCE [LARGE SCALE GENOMIC DNA]</scope>
    <source>
        <strain evidence="2">B20_G2</strain>
    </source>
</reference>
<name>A0A497F2W4_9CREN</name>
<proteinExistence type="predicted"/>
<dbReference type="AlphaFoldDB" id="A0A497F2W4"/>
<dbReference type="Proteomes" id="UP000269499">
    <property type="component" value="Unassembled WGS sequence"/>
</dbReference>